<sequence length="437" mass="48583">MNIKGSVLTAVTAILLVGCSGSERNTPQLDIKDGVYWSERYQSYLVVDDAVITRYQWTPSQCWAADAGLMPRVFSSKFNPGQHAWVGAGYRTLVLQRLSDGLPVVFTREPFLPKHCTQKPESGAQQVVDTLAELLQQFHHGLSQTALLRWQYEAQRIDAIESDVPFDDQVALFALVSEVLEDSNDEHAFILAQGIQRYYRVSDFEVGEAQREQARRQLLQDLQTSRLNHGCEQALWWGLLNTGEYYLGVQRLHRFSPEASYSEPGQRCLQRALYSIEEDLKGVAQVTGAKPKLLIDLRYNEGGSLLLASQLANSLVNRDEALTTIQGFSVFETRRPDLSALHQRGTVLVTEVTASAAEHLAQALRLRGFLLRGQKTRGAFSPTTVKSLPNGWIVGLSMYAPDAVVDGRGAVLPEGEGLTPDENLPIEVLFPTEPAQD</sequence>
<dbReference type="AlphaFoldDB" id="A0A443Z7X8"/>
<dbReference type="InterPro" id="IPR029045">
    <property type="entry name" value="ClpP/crotonase-like_dom_sf"/>
</dbReference>
<dbReference type="EMBL" id="RSFE01000001">
    <property type="protein sequence ID" value="RWU13043.1"/>
    <property type="molecule type" value="Genomic_DNA"/>
</dbReference>
<evidence type="ECO:0000259" key="1">
    <source>
        <dbReference type="Pfam" id="PF03572"/>
    </source>
</evidence>
<name>A0A443Z7X8_9GAMM</name>
<protein>
    <recommendedName>
        <fullName evidence="1">Tail specific protease domain-containing protein</fullName>
    </recommendedName>
</protein>
<comment type="caution">
    <text evidence="2">The sequence shown here is derived from an EMBL/GenBank/DDBJ whole genome shotgun (WGS) entry which is preliminary data.</text>
</comment>
<reference evidence="2 3" key="1">
    <citation type="submission" date="2018-12" db="EMBL/GenBank/DDBJ databases">
        <authorList>
            <person name="Li A."/>
            <person name="Zhang M."/>
            <person name="Zhu H."/>
        </authorList>
    </citation>
    <scope>NUCLEOTIDE SEQUENCE [LARGE SCALE GENOMIC DNA]</scope>
    <source>
        <strain evidence="2 3">R04H25</strain>
    </source>
</reference>
<dbReference type="Gene3D" id="3.90.226.10">
    <property type="entry name" value="2-enoyl-CoA Hydratase, Chain A, domain 1"/>
    <property type="match status" value="1"/>
</dbReference>
<gene>
    <name evidence="2" type="ORF">EGC76_02160</name>
</gene>
<dbReference type="SUPFAM" id="SSF52096">
    <property type="entry name" value="ClpP/crotonase"/>
    <property type="match status" value="1"/>
</dbReference>
<accession>A0A443Z7X8</accession>
<evidence type="ECO:0000313" key="2">
    <source>
        <dbReference type="EMBL" id="RWU13043.1"/>
    </source>
</evidence>
<dbReference type="Pfam" id="PF03572">
    <property type="entry name" value="Peptidase_S41"/>
    <property type="match status" value="1"/>
</dbReference>
<dbReference type="GO" id="GO:0008236">
    <property type="term" value="F:serine-type peptidase activity"/>
    <property type="evidence" value="ECO:0007669"/>
    <property type="project" value="InterPro"/>
</dbReference>
<dbReference type="RefSeq" id="WP_128351370.1">
    <property type="nucleotide sequence ID" value="NZ_RSFE01000001.1"/>
</dbReference>
<evidence type="ECO:0000313" key="3">
    <source>
        <dbReference type="Proteomes" id="UP000288789"/>
    </source>
</evidence>
<dbReference type="PROSITE" id="PS51257">
    <property type="entry name" value="PROKAR_LIPOPROTEIN"/>
    <property type="match status" value="1"/>
</dbReference>
<keyword evidence="3" id="KW-1185">Reference proteome</keyword>
<proteinExistence type="predicted"/>
<dbReference type="OrthoDB" id="9758793at2"/>
<dbReference type="InterPro" id="IPR005151">
    <property type="entry name" value="Tail-specific_protease"/>
</dbReference>
<dbReference type="GO" id="GO:0006508">
    <property type="term" value="P:proteolysis"/>
    <property type="evidence" value="ECO:0007669"/>
    <property type="project" value="InterPro"/>
</dbReference>
<feature type="domain" description="Tail specific protease" evidence="1">
    <location>
        <begin position="288"/>
        <end position="422"/>
    </location>
</feature>
<organism evidence="2 3">
    <name type="scientific">Pseudidiomarina gelatinasegens</name>
    <dbReference type="NCBI Taxonomy" id="2487740"/>
    <lineage>
        <taxon>Bacteria</taxon>
        <taxon>Pseudomonadati</taxon>
        <taxon>Pseudomonadota</taxon>
        <taxon>Gammaproteobacteria</taxon>
        <taxon>Alteromonadales</taxon>
        <taxon>Idiomarinaceae</taxon>
        <taxon>Pseudidiomarina</taxon>
    </lineage>
</organism>
<dbReference type="Proteomes" id="UP000288789">
    <property type="component" value="Unassembled WGS sequence"/>
</dbReference>